<dbReference type="Proteomes" id="UP000612893">
    <property type="component" value="Unassembled WGS sequence"/>
</dbReference>
<organism evidence="4 5">
    <name type="scientific">Candidatus Nephthysia bennettiae</name>
    <dbReference type="NCBI Taxonomy" id="3127016"/>
    <lineage>
        <taxon>Bacteria</taxon>
        <taxon>Bacillati</taxon>
        <taxon>Candidatus Dormiibacterota</taxon>
        <taxon>Candidatus Dormibacteria</taxon>
        <taxon>Candidatus Dormibacterales</taxon>
        <taxon>Candidatus Dormibacteraceae</taxon>
        <taxon>Candidatus Nephthysia</taxon>
    </lineage>
</organism>
<dbReference type="HAMAP" id="MF_00170">
    <property type="entry name" value="Rib_5P_isom_A"/>
    <property type="match status" value="1"/>
</dbReference>
<evidence type="ECO:0000256" key="2">
    <source>
        <dbReference type="ARBA" id="ARBA00023235"/>
    </source>
</evidence>
<comment type="subunit">
    <text evidence="3">Homodimer.</text>
</comment>
<dbReference type="EMBL" id="JAEKNR010000176">
    <property type="protein sequence ID" value="MBJ7599841.1"/>
    <property type="molecule type" value="Genomic_DNA"/>
</dbReference>
<dbReference type="EC" id="5.3.1.6" evidence="3"/>
<dbReference type="GO" id="GO:0009052">
    <property type="term" value="P:pentose-phosphate shunt, non-oxidative branch"/>
    <property type="evidence" value="ECO:0007669"/>
    <property type="project" value="UniProtKB-UniRule"/>
</dbReference>
<dbReference type="Pfam" id="PF06026">
    <property type="entry name" value="Rib_5-P_isom_A"/>
    <property type="match status" value="1"/>
</dbReference>
<evidence type="ECO:0000313" key="4">
    <source>
        <dbReference type="EMBL" id="MBJ7599841.1"/>
    </source>
</evidence>
<name>A0A934N8U0_9BACT</name>
<comment type="catalytic activity">
    <reaction evidence="1 3">
        <text>aldehydo-D-ribose 5-phosphate = D-ribulose 5-phosphate</text>
        <dbReference type="Rhea" id="RHEA:14657"/>
        <dbReference type="ChEBI" id="CHEBI:58121"/>
        <dbReference type="ChEBI" id="CHEBI:58273"/>
        <dbReference type="EC" id="5.3.1.6"/>
    </reaction>
</comment>
<dbReference type="Gene3D" id="3.40.50.1360">
    <property type="match status" value="1"/>
</dbReference>
<dbReference type="CDD" id="cd01398">
    <property type="entry name" value="RPI_A"/>
    <property type="match status" value="1"/>
</dbReference>
<comment type="function">
    <text evidence="3">Catalyzes the reversible conversion of ribose-5-phosphate to ribulose 5-phosphate.</text>
</comment>
<feature type="binding site" evidence="3">
    <location>
        <begin position="96"/>
        <end position="99"/>
    </location>
    <ligand>
        <name>substrate</name>
    </ligand>
</feature>
<reference evidence="4" key="1">
    <citation type="submission" date="2020-10" db="EMBL/GenBank/DDBJ databases">
        <title>Ca. Dormibacterota MAGs.</title>
        <authorList>
            <person name="Montgomery K."/>
        </authorList>
    </citation>
    <scope>NUCLEOTIDE SEQUENCE [LARGE SCALE GENOMIC DNA]</scope>
    <source>
        <strain evidence="4">SC8812_S17_10</strain>
    </source>
</reference>
<comment type="similarity">
    <text evidence="3">Belongs to the ribose 5-phosphate isomerase family.</text>
</comment>
<dbReference type="AlphaFoldDB" id="A0A934N8U0"/>
<accession>A0A934N8U0</accession>
<dbReference type="PANTHER" id="PTHR43748:SF3">
    <property type="entry name" value="RIBOSE-5-PHOSPHATE ISOMERASE 3, CHLOROPLASTIC-RELATED"/>
    <property type="match status" value="1"/>
</dbReference>
<feature type="active site" description="Proton acceptor" evidence="3">
    <location>
        <position position="105"/>
    </location>
</feature>
<evidence type="ECO:0000256" key="3">
    <source>
        <dbReference type="HAMAP-Rule" id="MF_00170"/>
    </source>
</evidence>
<proteinExistence type="inferred from homology"/>
<dbReference type="FunFam" id="3.40.50.1360:FF:000001">
    <property type="entry name" value="Ribose-5-phosphate isomerase A"/>
    <property type="match status" value="1"/>
</dbReference>
<keyword evidence="5" id="KW-1185">Reference proteome</keyword>
<evidence type="ECO:0000313" key="5">
    <source>
        <dbReference type="Proteomes" id="UP000612893"/>
    </source>
</evidence>
<dbReference type="GO" id="GO:0004751">
    <property type="term" value="F:ribose-5-phosphate isomerase activity"/>
    <property type="evidence" value="ECO:0007669"/>
    <property type="project" value="UniProtKB-UniRule"/>
</dbReference>
<keyword evidence="2 3" id="KW-0413">Isomerase</keyword>
<comment type="pathway">
    <text evidence="3">Carbohydrate degradation; pentose phosphate pathway; D-ribose 5-phosphate from D-ribulose 5-phosphate (non-oxidative stage): step 1/1.</text>
</comment>
<dbReference type="InterPro" id="IPR050262">
    <property type="entry name" value="Ribose-5P_isomerase"/>
</dbReference>
<evidence type="ECO:0000256" key="1">
    <source>
        <dbReference type="ARBA" id="ARBA00001713"/>
    </source>
</evidence>
<protein>
    <recommendedName>
        <fullName evidence="3">Ribose-5-phosphate isomerase A</fullName>
        <ecNumber evidence="3">5.3.1.6</ecNumber>
    </recommendedName>
    <alternativeName>
        <fullName evidence="3">Phosphoriboisomerase A</fullName>
        <shortName evidence="3">PRI</shortName>
    </alternativeName>
</protein>
<dbReference type="InterPro" id="IPR004788">
    <property type="entry name" value="Ribose5P_isomerase_type_A"/>
</dbReference>
<dbReference type="RefSeq" id="WP_338203469.1">
    <property type="nucleotide sequence ID" value="NZ_JAEKNR010000176.1"/>
</dbReference>
<comment type="caution">
    <text evidence="4">The sequence shown here is derived from an EMBL/GenBank/DDBJ whole genome shotgun (WGS) entry which is preliminary data.</text>
</comment>
<gene>
    <name evidence="3 4" type="primary">rpiA</name>
    <name evidence="4" type="ORF">JF922_17405</name>
</gene>
<dbReference type="SUPFAM" id="SSF100950">
    <property type="entry name" value="NagB/RpiA/CoA transferase-like"/>
    <property type="match status" value="1"/>
</dbReference>
<dbReference type="NCBIfam" id="TIGR00021">
    <property type="entry name" value="rpiA"/>
    <property type="match status" value="1"/>
</dbReference>
<dbReference type="PANTHER" id="PTHR43748">
    <property type="entry name" value="RIBOSE-5-PHOSPHATE ISOMERASE 3, CHLOROPLASTIC-RELATED"/>
    <property type="match status" value="1"/>
</dbReference>
<dbReference type="NCBIfam" id="NF001924">
    <property type="entry name" value="PRK00702.1"/>
    <property type="match status" value="1"/>
</dbReference>
<dbReference type="InterPro" id="IPR020672">
    <property type="entry name" value="Ribose5P_isomerase_typA_subgr"/>
</dbReference>
<sequence length="227" mass="23962">MSEQDVQKRAAAERALQQVESGMLLGVGTGSTARYFIEGLAIRAAEGLRVTAVPTSRASSEMLEAAGIPVVEDVDRELDLAIDGADEVDPALNLVKGHGGALFREKLVAVSAARFVVIVDESKVVERLGQTFVPAEILPFMWRQTAGRVAPLCTSWVLRGGVDQPYRTDSGNLILDLTFEGGISDLEATASALKATTGVLEHGLFTGLATACLVAGPSGVRELLRTT</sequence>
<feature type="binding site" evidence="3">
    <location>
        <begin position="29"/>
        <end position="32"/>
    </location>
    <ligand>
        <name>substrate</name>
    </ligand>
</feature>
<dbReference type="InterPro" id="IPR037171">
    <property type="entry name" value="NagB/RpiA_transferase-like"/>
</dbReference>
<dbReference type="Gene3D" id="3.30.70.260">
    <property type="match status" value="1"/>
</dbReference>
<dbReference type="SUPFAM" id="SSF75445">
    <property type="entry name" value="D-ribose-5-phosphate isomerase (RpiA), lid domain"/>
    <property type="match status" value="1"/>
</dbReference>
<feature type="binding site" evidence="3">
    <location>
        <position position="123"/>
    </location>
    <ligand>
        <name>substrate</name>
    </ligand>
</feature>
<feature type="binding site" evidence="3">
    <location>
        <begin position="83"/>
        <end position="86"/>
    </location>
    <ligand>
        <name>substrate</name>
    </ligand>
</feature>